<keyword evidence="3" id="KW-1003">Cell membrane</keyword>
<dbReference type="GO" id="GO:0005886">
    <property type="term" value="C:plasma membrane"/>
    <property type="evidence" value="ECO:0007669"/>
    <property type="project" value="UniProtKB-SubCell"/>
</dbReference>
<feature type="transmembrane region" description="Helical" evidence="7">
    <location>
        <begin position="42"/>
        <end position="61"/>
    </location>
</feature>
<evidence type="ECO:0000256" key="2">
    <source>
        <dbReference type="ARBA" id="ARBA00007430"/>
    </source>
</evidence>
<protein>
    <submittedName>
        <fullName evidence="8">O-antigen/teichoic acid export membrane protein</fullName>
    </submittedName>
</protein>
<evidence type="ECO:0000256" key="1">
    <source>
        <dbReference type="ARBA" id="ARBA00004651"/>
    </source>
</evidence>
<dbReference type="RefSeq" id="WP_098483196.1">
    <property type="nucleotide sequence ID" value="NZ_PDJI01000004.1"/>
</dbReference>
<dbReference type="OrthoDB" id="3831435at2"/>
<evidence type="ECO:0000256" key="5">
    <source>
        <dbReference type="ARBA" id="ARBA00022989"/>
    </source>
</evidence>
<accession>A0A2A9EJM6</accession>
<comment type="subcellular location">
    <subcellularLocation>
        <location evidence="1">Cell membrane</location>
        <topology evidence="1">Multi-pass membrane protein</topology>
    </subcellularLocation>
</comment>
<dbReference type="Pfam" id="PF13440">
    <property type="entry name" value="Polysacc_synt_3"/>
    <property type="match status" value="1"/>
</dbReference>
<dbReference type="InterPro" id="IPR050833">
    <property type="entry name" value="Poly_Biosynth_Transport"/>
</dbReference>
<dbReference type="Proteomes" id="UP000222106">
    <property type="component" value="Unassembled WGS sequence"/>
</dbReference>
<feature type="transmembrane region" description="Helical" evidence="7">
    <location>
        <begin position="12"/>
        <end position="30"/>
    </location>
</feature>
<dbReference type="EMBL" id="PDJI01000004">
    <property type="protein sequence ID" value="PFG39023.1"/>
    <property type="molecule type" value="Genomic_DNA"/>
</dbReference>
<feature type="transmembrane region" description="Helical" evidence="7">
    <location>
        <begin position="394"/>
        <end position="416"/>
    </location>
</feature>
<dbReference type="PANTHER" id="PTHR30250">
    <property type="entry name" value="PST FAMILY PREDICTED COLANIC ACID TRANSPORTER"/>
    <property type="match status" value="1"/>
</dbReference>
<dbReference type="PANTHER" id="PTHR30250:SF10">
    <property type="entry name" value="LIPOPOLYSACCHARIDE BIOSYNTHESIS PROTEIN WZXC"/>
    <property type="match status" value="1"/>
</dbReference>
<evidence type="ECO:0000313" key="9">
    <source>
        <dbReference type="Proteomes" id="UP000222106"/>
    </source>
</evidence>
<evidence type="ECO:0000256" key="3">
    <source>
        <dbReference type="ARBA" id="ARBA00022475"/>
    </source>
</evidence>
<feature type="transmembrane region" description="Helical" evidence="7">
    <location>
        <begin position="259"/>
        <end position="277"/>
    </location>
</feature>
<feature type="transmembrane region" description="Helical" evidence="7">
    <location>
        <begin position="336"/>
        <end position="358"/>
    </location>
</feature>
<feature type="transmembrane region" description="Helical" evidence="7">
    <location>
        <begin position="298"/>
        <end position="316"/>
    </location>
</feature>
<keyword evidence="9" id="KW-1185">Reference proteome</keyword>
<name>A0A2A9EJM6_9MICO</name>
<comment type="caution">
    <text evidence="8">The sequence shown here is derived from an EMBL/GenBank/DDBJ whole genome shotgun (WGS) entry which is preliminary data.</text>
</comment>
<gene>
    <name evidence="8" type="ORF">ATJ97_1518</name>
</gene>
<reference evidence="8 9" key="1">
    <citation type="submission" date="2017-10" db="EMBL/GenBank/DDBJ databases">
        <title>Sequencing the genomes of 1000 actinobacteria strains.</title>
        <authorList>
            <person name="Klenk H.-P."/>
        </authorList>
    </citation>
    <scope>NUCLEOTIDE SEQUENCE [LARGE SCALE GENOMIC DNA]</scope>
    <source>
        <strain evidence="8 9">DSM 21838</strain>
    </source>
</reference>
<proteinExistence type="inferred from homology"/>
<evidence type="ECO:0000256" key="4">
    <source>
        <dbReference type="ARBA" id="ARBA00022692"/>
    </source>
</evidence>
<feature type="transmembrane region" description="Helical" evidence="7">
    <location>
        <begin position="220"/>
        <end position="247"/>
    </location>
</feature>
<dbReference type="AlphaFoldDB" id="A0A2A9EJM6"/>
<keyword evidence="5 7" id="KW-1133">Transmembrane helix</keyword>
<keyword evidence="6 7" id="KW-0472">Membrane</keyword>
<evidence type="ECO:0000313" key="8">
    <source>
        <dbReference type="EMBL" id="PFG39023.1"/>
    </source>
</evidence>
<sequence>MTQQGKTRRRSVALLAGGSTAGQLITFGLTPLISRLYTPDDFAVLTVISTIALTLGIVSALRFDAAIPLPKRDQDAYSLVHLGLLATLIITTTGVIIALTFRQPISIAFGIEALSSWLWVAPVSAGAMGTYVTLSQLAIRRQDFRPIGTRNVMTPSLTSASQLAFGTGGLQPGGLPLGYLVGQLAGALSMAKRADLQSMRSASIRSPQSLKKVARRYRRFPLVLAPSALINSLGTQLPIVLIALSYAPAEVGSLGLAQRVLYAPVVLVGVALSQVYLSELSRSVREGGSNIVSQFVRTSAVLAVAGFVVALVLLVAGPQLFSTILGHDWEMSGRFAQLLAAAIALQLIASPLSQTLIVAERTALQFGWDLSRLLLTTGAVALCIMSDLSAEKAVLAFSLSTAAAYVLSWLMSYSAVRRLRATHP</sequence>
<organism evidence="8 9">
    <name type="scientific">Georgenia soli</name>
    <dbReference type="NCBI Taxonomy" id="638953"/>
    <lineage>
        <taxon>Bacteria</taxon>
        <taxon>Bacillati</taxon>
        <taxon>Actinomycetota</taxon>
        <taxon>Actinomycetes</taxon>
        <taxon>Micrococcales</taxon>
        <taxon>Bogoriellaceae</taxon>
        <taxon>Georgenia</taxon>
    </lineage>
</organism>
<evidence type="ECO:0000256" key="6">
    <source>
        <dbReference type="ARBA" id="ARBA00023136"/>
    </source>
</evidence>
<evidence type="ECO:0000256" key="7">
    <source>
        <dbReference type="SAM" id="Phobius"/>
    </source>
</evidence>
<comment type="similarity">
    <text evidence="2">Belongs to the polysaccharide synthase family.</text>
</comment>
<feature type="transmembrane region" description="Helical" evidence="7">
    <location>
        <begin position="113"/>
        <end position="134"/>
    </location>
</feature>
<feature type="transmembrane region" description="Helical" evidence="7">
    <location>
        <begin position="82"/>
        <end position="101"/>
    </location>
</feature>
<keyword evidence="4 7" id="KW-0812">Transmembrane</keyword>
<feature type="transmembrane region" description="Helical" evidence="7">
    <location>
        <begin position="370"/>
        <end position="388"/>
    </location>
</feature>